<dbReference type="EMBL" id="NVYO01000001">
    <property type="protein sequence ID" value="PBQ24271.1"/>
    <property type="molecule type" value="Genomic_DNA"/>
</dbReference>
<feature type="binding site" evidence="8">
    <location>
        <position position="115"/>
    </location>
    <ligand>
        <name>Zn(2+)</name>
        <dbReference type="ChEBI" id="CHEBI:29105"/>
    </ligand>
</feature>
<keyword evidence="4 7" id="KW-0479">Metal-binding</keyword>
<sequence length="322" mass="36466">MPAPLLLQPVFHEKIWGGSQLRSRFNYPIFSDHTGECWGISGHPHGLSTIKNGRYQGQSLAAVWHAHPELFGHRDTQQPFPLLTKILDAQQDLSVQVHPDDSYARVHEHELGKTECWYVIHAEPDAQLYYGHHAQTRSQLAAWIHTRNWQALFRRIPIKTGDFFYVPAGTVHALGAGTMVLETQQSSDTTYRLYDFDRVDTHTHHKRRLHLKQAIDTIQVPHRDPVLTVTTTSDHHFMQTNFVQAPAFTVVKWDLNGTHTFHQAATDFTLVSVLNGTGTLTIAEQTYPLRAGDHLILPSTVTDWQIHGDHLSCIATLPGPDI</sequence>
<feature type="domain" description="Phosphomannose isomerase type I catalytic" evidence="10">
    <location>
        <begin position="7"/>
        <end position="106"/>
    </location>
</feature>
<evidence type="ECO:0000256" key="8">
    <source>
        <dbReference type="PIRSR" id="PIRSR036894-1"/>
    </source>
</evidence>
<protein>
    <recommendedName>
        <fullName evidence="3 7">Mannose-6-phosphate isomerase</fullName>
        <ecNumber evidence="3 7">5.3.1.8</ecNumber>
    </recommendedName>
</protein>
<accession>A0A2A3TZQ0</accession>
<feature type="active site" evidence="9">
    <location>
        <position position="192"/>
    </location>
</feature>
<dbReference type="PIRSF" id="PIRSF036894">
    <property type="entry name" value="PMI_Firm_short"/>
    <property type="match status" value="1"/>
</dbReference>
<evidence type="ECO:0000313" key="12">
    <source>
        <dbReference type="EMBL" id="PBQ24271.1"/>
    </source>
</evidence>
<comment type="similarity">
    <text evidence="2 7">Belongs to the mannose-6-phosphate isomerase type 1 family.</text>
</comment>
<dbReference type="Gene3D" id="2.60.120.10">
    <property type="entry name" value="Jelly Rolls"/>
    <property type="match status" value="2"/>
</dbReference>
<name>A0A2A3TZQ0_LEVBR</name>
<dbReference type="Pfam" id="PF20511">
    <property type="entry name" value="PMI_typeI_cat"/>
    <property type="match status" value="1"/>
</dbReference>
<dbReference type="PANTHER" id="PTHR42742">
    <property type="entry name" value="TRANSCRIPTIONAL REPRESSOR MPRA"/>
    <property type="match status" value="1"/>
</dbReference>
<evidence type="ECO:0000256" key="2">
    <source>
        <dbReference type="ARBA" id="ARBA00010772"/>
    </source>
</evidence>
<dbReference type="Pfam" id="PF21621">
    <property type="entry name" value="MPI_cupin_dom"/>
    <property type="match status" value="1"/>
</dbReference>
<evidence type="ECO:0000256" key="6">
    <source>
        <dbReference type="ARBA" id="ARBA00023235"/>
    </source>
</evidence>
<dbReference type="CDD" id="cd07010">
    <property type="entry name" value="cupin_PMI_type_I_N_bac"/>
    <property type="match status" value="1"/>
</dbReference>
<dbReference type="InterPro" id="IPR014710">
    <property type="entry name" value="RmlC-like_jellyroll"/>
</dbReference>
<dbReference type="InterPro" id="IPR011051">
    <property type="entry name" value="RmlC_Cupin_sf"/>
</dbReference>
<dbReference type="EC" id="5.3.1.8" evidence="3 7"/>
<dbReference type="NCBIfam" id="TIGR00218">
    <property type="entry name" value="manA"/>
    <property type="match status" value="1"/>
</dbReference>
<evidence type="ECO:0000256" key="3">
    <source>
        <dbReference type="ARBA" id="ARBA00011956"/>
    </source>
</evidence>
<evidence type="ECO:0000256" key="7">
    <source>
        <dbReference type="PIRNR" id="PIRNR036894"/>
    </source>
</evidence>
<comment type="catalytic activity">
    <reaction evidence="1 7">
        <text>D-mannose 6-phosphate = D-fructose 6-phosphate</text>
        <dbReference type="Rhea" id="RHEA:12356"/>
        <dbReference type="ChEBI" id="CHEBI:58735"/>
        <dbReference type="ChEBI" id="CHEBI:61527"/>
        <dbReference type="EC" id="5.3.1.8"/>
    </reaction>
</comment>
<dbReference type="AlphaFoldDB" id="A0A2A3TZQ0"/>
<dbReference type="InterPro" id="IPR049071">
    <property type="entry name" value="MPI_cupin_dom"/>
</dbReference>
<comment type="caution">
    <text evidence="12">The sequence shown here is derived from an EMBL/GenBank/DDBJ whole genome shotgun (WGS) entry which is preliminary data.</text>
</comment>
<feature type="binding site" evidence="8">
    <location>
        <position position="98"/>
    </location>
    <ligand>
        <name>Zn(2+)</name>
        <dbReference type="ChEBI" id="CHEBI:29105"/>
    </ligand>
</feature>
<reference evidence="12 13" key="1">
    <citation type="submission" date="2017-09" db="EMBL/GenBank/DDBJ databases">
        <title>Genome sequence of Lactobacillus brevis D7.</title>
        <authorList>
            <person name="Kwon M.-S."/>
            <person name="Lim S.K."/>
            <person name="Choi H.-J."/>
        </authorList>
    </citation>
    <scope>NUCLEOTIDE SEQUENCE [LARGE SCALE GENOMIC DNA]</scope>
    <source>
        <strain evidence="12 13">D7</strain>
    </source>
</reference>
<dbReference type="RefSeq" id="WP_096110241.1">
    <property type="nucleotide sequence ID" value="NZ_NVYO01000001.1"/>
</dbReference>
<keyword evidence="5 7" id="KW-0862">Zinc</keyword>
<evidence type="ECO:0000259" key="11">
    <source>
        <dbReference type="Pfam" id="PF21621"/>
    </source>
</evidence>
<keyword evidence="6 7" id="KW-0413">Isomerase</keyword>
<evidence type="ECO:0000256" key="1">
    <source>
        <dbReference type="ARBA" id="ARBA00000757"/>
    </source>
</evidence>
<evidence type="ECO:0000259" key="10">
    <source>
        <dbReference type="Pfam" id="PF20511"/>
    </source>
</evidence>
<evidence type="ECO:0000256" key="5">
    <source>
        <dbReference type="ARBA" id="ARBA00022833"/>
    </source>
</evidence>
<organism evidence="12 13">
    <name type="scientific">Levilactobacillus brevis</name>
    <name type="common">Lactobacillus brevis</name>
    <dbReference type="NCBI Taxonomy" id="1580"/>
    <lineage>
        <taxon>Bacteria</taxon>
        <taxon>Bacillati</taxon>
        <taxon>Bacillota</taxon>
        <taxon>Bacilli</taxon>
        <taxon>Lactobacillales</taxon>
        <taxon>Lactobacillaceae</taxon>
        <taxon>Levilactobacillus</taxon>
    </lineage>
</organism>
<evidence type="ECO:0000256" key="9">
    <source>
        <dbReference type="PIRSR" id="PIRSR036894-2"/>
    </source>
</evidence>
<dbReference type="GO" id="GO:0008270">
    <property type="term" value="F:zinc ion binding"/>
    <property type="evidence" value="ECO:0007669"/>
    <property type="project" value="UniProtKB-UniRule"/>
</dbReference>
<feature type="binding site" evidence="8">
    <location>
        <position position="172"/>
    </location>
    <ligand>
        <name>Zn(2+)</name>
        <dbReference type="ChEBI" id="CHEBI:29105"/>
    </ligand>
</feature>
<dbReference type="InterPro" id="IPR046457">
    <property type="entry name" value="PMI_typeI_cat"/>
</dbReference>
<dbReference type="GO" id="GO:0004476">
    <property type="term" value="F:mannose-6-phosphate isomerase activity"/>
    <property type="evidence" value="ECO:0007669"/>
    <property type="project" value="UniProtKB-UniRule"/>
</dbReference>
<dbReference type="SUPFAM" id="SSF51182">
    <property type="entry name" value="RmlC-like cupins"/>
    <property type="match status" value="1"/>
</dbReference>
<evidence type="ECO:0000256" key="4">
    <source>
        <dbReference type="ARBA" id="ARBA00022723"/>
    </source>
</evidence>
<dbReference type="InterPro" id="IPR001250">
    <property type="entry name" value="Man6P_Isoase-1"/>
</dbReference>
<evidence type="ECO:0000313" key="13">
    <source>
        <dbReference type="Proteomes" id="UP000217918"/>
    </source>
</evidence>
<dbReference type="InterPro" id="IPR014628">
    <property type="entry name" value="Man6P_isomerase_Firm_short"/>
</dbReference>
<dbReference type="GO" id="GO:0005975">
    <property type="term" value="P:carbohydrate metabolic process"/>
    <property type="evidence" value="ECO:0007669"/>
    <property type="project" value="UniProtKB-UniRule"/>
</dbReference>
<feature type="domain" description="Mannose-6-phosphate isomerase cupin" evidence="11">
    <location>
        <begin position="239"/>
        <end position="314"/>
    </location>
</feature>
<dbReference type="PANTHER" id="PTHR42742:SF3">
    <property type="entry name" value="FRUCTOKINASE"/>
    <property type="match status" value="1"/>
</dbReference>
<dbReference type="Proteomes" id="UP000217918">
    <property type="component" value="Unassembled WGS sequence"/>
</dbReference>
<gene>
    <name evidence="12" type="primary">manA</name>
    <name evidence="12" type="ORF">CNR29_09700</name>
</gene>
<proteinExistence type="inferred from homology"/>
<comment type="cofactor">
    <cofactor evidence="8">
        <name>Zn(2+)</name>
        <dbReference type="ChEBI" id="CHEBI:29105"/>
    </cofactor>
    <text evidence="8">Binds 1 zinc ion per subunit.</text>
</comment>
<dbReference type="InterPro" id="IPR051804">
    <property type="entry name" value="Carb_Metab_Reg_Kinase/Isom"/>
</dbReference>